<proteinExistence type="predicted"/>
<organism evidence="2 3">
    <name type="scientific">Corynebacterium mustelae</name>
    <dbReference type="NCBI Taxonomy" id="571915"/>
    <lineage>
        <taxon>Bacteria</taxon>
        <taxon>Bacillati</taxon>
        <taxon>Actinomycetota</taxon>
        <taxon>Actinomycetes</taxon>
        <taxon>Mycobacteriales</taxon>
        <taxon>Corynebacteriaceae</taxon>
        <taxon>Corynebacterium</taxon>
    </lineage>
</organism>
<reference evidence="3" key="2">
    <citation type="submission" date="2015-05" db="EMBL/GenBank/DDBJ databases">
        <title>Complete genome sequence of Corynebacterium mustelae DSM 45274, isolated from various tissues of a male ferret with lethal sepsis.</title>
        <authorList>
            <person name="Ruckert C."/>
            <person name="Albersmeier A."/>
            <person name="Winkler A."/>
            <person name="Tauch A."/>
        </authorList>
    </citation>
    <scope>NUCLEOTIDE SEQUENCE [LARGE SCALE GENOMIC DNA]</scope>
    <source>
        <strain evidence="3">DSM 45274</strain>
    </source>
</reference>
<dbReference type="STRING" id="571915.CMUST_03925"/>
<evidence type="ECO:0000313" key="3">
    <source>
        <dbReference type="Proteomes" id="UP000035199"/>
    </source>
</evidence>
<feature type="region of interest" description="Disordered" evidence="1">
    <location>
        <begin position="825"/>
        <end position="847"/>
    </location>
</feature>
<accession>A0A0G3GVH4</accession>
<dbReference type="AlphaFoldDB" id="A0A0G3GVH4"/>
<sequence length="1106" mass="121728">MAHKELPQAVALFHELGWTNAQPKDTPSLSVGSSKQQAAAKRGLSSGEWSVTDYGPDGNPAGDLGGISPYMMQLFALRLGVSPKRVITLFRRHGHSPDYRLIAELVALNGKDYAERFIREALRYRDFDGMEADSEDEFTFSVFFLVTQHFPDLGIPAHINYAEAWALCAAKNMGVREATIRAPKNQLPQWKELLPTFAEHFDLCTQEGAQMWNAFGYAIVEAATRDLITRDTAVALAIRGLDAATRPKQRLRMVSMLCEDLHLTDNDIVAHREAIGGIVAGADPKLVDVLGLRLIGCVPAEELGAAALPMLYVTTLKGQRDVLTVIKKRTDIPADGRTVLAQRVSELAASSDKKVADIAAGLVAQWGVDVAASTSDEGKLYPWNPTPKLWELPRFVRMEPTYDALIEALTNSDYAREDSFGDAPMDLVTTESEQCVVAYAHLAFEDPEAAKRVKKVIGNHKLFALNMRTDVENFVFDGRPHHVLWRRDYYLEWVMGKVPCIVSEPSYVDLSIDFEDLLHRLEAYNQHGASILCADLMVALTRLNLDGLDISAAAKRARGYSVPVIHTFSQPTERTAGEILADYLTDPFRVPQLVKDSESGCYSGIYSSEKVETPTSLVRFPHDITQESKWCDINPAAAPRWGDAVWRRLQHSPQAKDTDQGLLARQVARSAAPLGPATAMNLIGLARPTKKGGLTLAYQAISDAWARGLLLPGVADPQYLDWYWDATKNFAGMATVALDLADMGMLAVAWPLLDAMLAQSTKSTAKTAELAQAMADLAPSVTHAIEKGAAPASAAHVSNLRRFAAMKGSNKTSVAARVAVEILPPSTTGDSARDTSEDSSEPKAVASPTVDLSAWEVSAPEFIDDSLDQFFLTHAHSGPSAVTVGLRSSTYPSLSFEADLWDFDSYPSHGFYRVECYRGEESRGYFHMWWDGDSWVLDHQPAQRWRYNSSPLPMFTSTAYILFGMMHSGSRAKNALWCMERFLINRMFCAQVVARSIHALLQEELWAPTQALKLLRAKETLPVLWPLLTESLAKAATDSQQQHPPAKWLGKVLDAIAEDSAVLKAATEAGFIPETSWNPLKIIAGQKKKTAAVTKARELVEVFGVK</sequence>
<evidence type="ECO:0000256" key="1">
    <source>
        <dbReference type="SAM" id="MobiDB-lite"/>
    </source>
</evidence>
<dbReference type="RefSeq" id="WP_047261405.1">
    <property type="nucleotide sequence ID" value="NZ_CP011542.1"/>
</dbReference>
<dbReference type="Proteomes" id="UP000035199">
    <property type="component" value="Chromosome"/>
</dbReference>
<name>A0A0G3GVH4_9CORY</name>
<dbReference type="EMBL" id="CP011542">
    <property type="protein sequence ID" value="AKK05129.1"/>
    <property type="molecule type" value="Genomic_DNA"/>
</dbReference>
<protein>
    <submittedName>
        <fullName evidence="2">Uncharacterized protein</fullName>
    </submittedName>
</protein>
<dbReference type="OrthoDB" id="7065495at2"/>
<dbReference type="PATRIC" id="fig|571915.4.peg.837"/>
<gene>
    <name evidence="2" type="ORF">CMUST_03925</name>
</gene>
<reference evidence="2 3" key="1">
    <citation type="journal article" date="2015" name="Genome Announc.">
        <title>Complete Genome Sequence of the Type Strain Corynebacterium mustelae DSM 45274, Isolated from Various Tissues of a Male Ferret with Lethal Sepsis.</title>
        <authorList>
            <person name="Ruckert C."/>
            <person name="Eimer J."/>
            <person name="Winkler A."/>
            <person name="Tauch A."/>
        </authorList>
    </citation>
    <scope>NUCLEOTIDE SEQUENCE [LARGE SCALE GENOMIC DNA]</scope>
    <source>
        <strain evidence="2 3">DSM 45274</strain>
    </source>
</reference>
<keyword evidence="3" id="KW-1185">Reference proteome</keyword>
<evidence type="ECO:0000313" key="2">
    <source>
        <dbReference type="EMBL" id="AKK05129.1"/>
    </source>
</evidence>
<dbReference type="KEGG" id="cmv:CMUST_03925"/>